<dbReference type="GO" id="GO:0016620">
    <property type="term" value="F:oxidoreductase activity, acting on the aldehyde or oxo group of donors, NAD or NADP as acceptor"/>
    <property type="evidence" value="ECO:0007669"/>
    <property type="project" value="UniProtKB-ARBA"/>
</dbReference>
<dbReference type="InterPro" id="IPR016163">
    <property type="entry name" value="Ald_DH_C"/>
</dbReference>
<evidence type="ECO:0000256" key="1">
    <source>
        <dbReference type="ARBA" id="ARBA00009986"/>
    </source>
</evidence>
<evidence type="ECO:0000313" key="7">
    <source>
        <dbReference type="Proteomes" id="UP001633002"/>
    </source>
</evidence>
<protein>
    <recommendedName>
        <fullName evidence="5">Aldehyde dehydrogenase domain-containing protein</fullName>
    </recommendedName>
</protein>
<feature type="domain" description="Aldehyde dehydrogenase" evidence="5">
    <location>
        <begin position="2"/>
        <end position="395"/>
    </location>
</feature>
<dbReference type="PANTHER" id="PTHR11699">
    <property type="entry name" value="ALDEHYDE DEHYDROGENASE-RELATED"/>
    <property type="match status" value="1"/>
</dbReference>
<comment type="similarity">
    <text evidence="1 4">Belongs to the aldehyde dehydrogenase family.</text>
</comment>
<evidence type="ECO:0000256" key="3">
    <source>
        <dbReference type="PROSITE-ProRule" id="PRU10007"/>
    </source>
</evidence>
<accession>A0ABD3I184</accession>
<dbReference type="PROSITE" id="PS00687">
    <property type="entry name" value="ALDEHYDE_DEHYDR_GLU"/>
    <property type="match status" value="1"/>
</dbReference>
<dbReference type="FunFam" id="3.40.309.10:FF:000009">
    <property type="entry name" value="Aldehyde dehydrogenase A"/>
    <property type="match status" value="1"/>
</dbReference>
<evidence type="ECO:0000313" key="6">
    <source>
        <dbReference type="EMBL" id="KAL3696991.1"/>
    </source>
</evidence>
<dbReference type="InterPro" id="IPR016161">
    <property type="entry name" value="Ald_DH/histidinol_DH"/>
</dbReference>
<feature type="active site" evidence="3">
    <location>
        <position position="170"/>
    </location>
</feature>
<dbReference type="InterPro" id="IPR029510">
    <property type="entry name" value="Ald_DH_CS_GLU"/>
</dbReference>
<keyword evidence="2 4" id="KW-0560">Oxidoreductase</keyword>
<dbReference type="InterPro" id="IPR016162">
    <property type="entry name" value="Ald_DH_N"/>
</dbReference>
<evidence type="ECO:0000256" key="4">
    <source>
        <dbReference type="RuleBase" id="RU003345"/>
    </source>
</evidence>
<dbReference type="InterPro" id="IPR015590">
    <property type="entry name" value="Aldehyde_DH_dom"/>
</dbReference>
<dbReference type="Pfam" id="PF00171">
    <property type="entry name" value="Aldedh"/>
    <property type="match status" value="1"/>
</dbReference>
<reference evidence="6 7" key="1">
    <citation type="submission" date="2024-09" db="EMBL/GenBank/DDBJ databases">
        <title>Chromosome-scale assembly of Riccia sorocarpa.</title>
        <authorList>
            <person name="Paukszto L."/>
        </authorList>
    </citation>
    <scope>NUCLEOTIDE SEQUENCE [LARGE SCALE GENOMIC DNA]</scope>
    <source>
        <strain evidence="6">LP-2024</strain>
        <tissue evidence="6">Aerial parts of the thallus</tissue>
    </source>
</reference>
<dbReference type="Proteomes" id="UP001633002">
    <property type="component" value="Unassembled WGS sequence"/>
</dbReference>
<name>A0ABD3I184_9MARC</name>
<dbReference type="Gene3D" id="3.40.309.10">
    <property type="entry name" value="Aldehyde Dehydrogenase, Chain A, domain 2"/>
    <property type="match status" value="1"/>
</dbReference>
<dbReference type="AlphaFoldDB" id="A0ABD3I184"/>
<dbReference type="Gene3D" id="3.40.605.10">
    <property type="entry name" value="Aldehyde Dehydrogenase, Chain A, domain 1"/>
    <property type="match status" value="1"/>
</dbReference>
<evidence type="ECO:0000259" key="5">
    <source>
        <dbReference type="Pfam" id="PF00171"/>
    </source>
</evidence>
<sequence>MQDSLAEILTKEMGKPINQAKNEIRHAVVRISSPFHHHEAQIFKEQTICETSKYEERILYEPLGVIANISAWNYPYFVSSNIFAGGLMAGNSILYKPSEYASLSGREITRLLHEAGVPEDVFMLCTGKGETGAAVASLKGLGGIYFTGSVKTGVEISKAAAPNLVKVQLELGGKDPVYVRQDVKDVARAAATIAEGAFYNCGQSCCSVERIYVHEKIFPEFMDNFVNTVKSYKVGDPMDKETFIGPVAREAQVPFLASQVQDAVTKGANVVVGGENVALPSEGFWFSPTVLTDVDHSMNVMREESFGPVIGIQAVSGDAEALELMKDTPYGLTAGVFSESRKDAEAILRELDVGTAYWNCCDRVSARLPWSGRKASGIGATLGLDGLRSFVQPKAYFLHEKMGT</sequence>
<proteinExistence type="inferred from homology"/>
<evidence type="ECO:0000256" key="2">
    <source>
        <dbReference type="ARBA" id="ARBA00023002"/>
    </source>
</evidence>
<keyword evidence="7" id="KW-1185">Reference proteome</keyword>
<dbReference type="EMBL" id="JBJQOH010000002">
    <property type="protein sequence ID" value="KAL3696991.1"/>
    <property type="molecule type" value="Genomic_DNA"/>
</dbReference>
<dbReference type="SUPFAM" id="SSF53720">
    <property type="entry name" value="ALDH-like"/>
    <property type="match status" value="1"/>
</dbReference>
<gene>
    <name evidence="6" type="ORF">R1sor_011067</name>
</gene>
<comment type="caution">
    <text evidence="6">The sequence shown here is derived from an EMBL/GenBank/DDBJ whole genome shotgun (WGS) entry which is preliminary data.</text>
</comment>
<organism evidence="6 7">
    <name type="scientific">Riccia sorocarpa</name>
    <dbReference type="NCBI Taxonomy" id="122646"/>
    <lineage>
        <taxon>Eukaryota</taxon>
        <taxon>Viridiplantae</taxon>
        <taxon>Streptophyta</taxon>
        <taxon>Embryophyta</taxon>
        <taxon>Marchantiophyta</taxon>
        <taxon>Marchantiopsida</taxon>
        <taxon>Marchantiidae</taxon>
        <taxon>Marchantiales</taxon>
        <taxon>Ricciaceae</taxon>
        <taxon>Riccia</taxon>
    </lineage>
</organism>